<feature type="region of interest" description="Disordered" evidence="4">
    <location>
        <begin position="49"/>
        <end position="75"/>
    </location>
</feature>
<reference evidence="7" key="4">
    <citation type="journal article" date="2015" name="G3 (Bethesda)">
        <title>Genome sequences of three phytopathogenic species of the Magnaporthaceae family of fungi.</title>
        <authorList>
            <person name="Okagaki L.H."/>
            <person name="Nunes C.C."/>
            <person name="Sailsbery J."/>
            <person name="Clay B."/>
            <person name="Brown D."/>
            <person name="John T."/>
            <person name="Oh Y."/>
            <person name="Young N."/>
            <person name="Fitzgerald M."/>
            <person name="Haas B.J."/>
            <person name="Zeng Q."/>
            <person name="Young S."/>
            <person name="Adiconis X."/>
            <person name="Fan L."/>
            <person name="Levin J.Z."/>
            <person name="Mitchell T.K."/>
            <person name="Okubara P.A."/>
            <person name="Farman M.L."/>
            <person name="Kohn L.M."/>
            <person name="Birren B."/>
            <person name="Ma L.-J."/>
            <person name="Dean R.A."/>
        </authorList>
    </citation>
    <scope>NUCLEOTIDE SEQUENCE</scope>
    <source>
        <strain evidence="7">ATCC 64411 / 73-15</strain>
    </source>
</reference>
<feature type="region of interest" description="Disordered" evidence="4">
    <location>
        <begin position="150"/>
        <end position="175"/>
    </location>
</feature>
<feature type="domain" description="Helicase C-terminal" evidence="5">
    <location>
        <begin position="903"/>
        <end position="1066"/>
    </location>
</feature>
<dbReference type="SMART" id="SM00487">
    <property type="entry name" value="DEXDc"/>
    <property type="match status" value="1"/>
</dbReference>
<dbReference type="GO" id="GO:0005634">
    <property type="term" value="C:nucleus"/>
    <property type="evidence" value="ECO:0007669"/>
    <property type="project" value="TreeGrafter"/>
</dbReference>
<dbReference type="Pfam" id="PF00271">
    <property type="entry name" value="Helicase_C"/>
    <property type="match status" value="1"/>
</dbReference>
<keyword evidence="8" id="KW-1185">Reference proteome</keyword>
<sequence length="1169" mass="130961">MSHLEPVAPKHIAAGTVVLSKENSRLSDDQWLTLQQSRQWHGFARHDQPLTASASGPLEPRIDPTSPETNVPPLSEETQSTLLNALDLESKLFGQRWIELEIYFCHDAAVLRVYLLPQDVDRCQVDRSNPAVKKLWNTLLQRLNYSPSAWQGDSTAASTSQPPTPEDSGDDENDTEDVSLLHLFNTIPSPDPQPEELMDSFDRDYSYSILSSQISGVTTTLHPYQRRSAALMLQRETQPAQTLDPRLTMATDHNGRSWYYDPASGTVLKEPRLYEEVRGGILAEEMGAGKTLICLALILATRHQPAYAPDIYKIEVPIRPRIASLVDMAASAGSRQSVPWGVYFEDFLKHGRHYENCLAAIERNPAWYLLPRPEPRRISRHSETALPSLKVFLSRATLVLVPTNLLQQWQDEVIKHTSGLSILVLAAGDCEIPDAMELLKYDIIMFSNSRFEKLHKLLDPDENGVRTLKSPLAQVHFKRIIVDEGHRFGSSRYGRKSRMLMVLEHVQASARWIVTGTPSTGLFGIDDDDASAAASGEASEHIDGLRLNLADFSGEQERKDLERIGAIASLYLGVRPWANGYTEDGDSRAEWSVYMMRKKHNGRGRGSHSVLKATLESLIIRHRKSDIGDLLPDVVEKVVYLDGSYQDKLASNIFSMMVISNAVQSQRTDQDYFFHPRQRKNLQQLLSNVKQATFFGGFFFDKGDILKAIDTAEEFLAEGKIPISEEDERLLRDAIAFGRLAAANKLKQAAKACGEIPVYVENFPGAGFEGTLQSWSIMDGLAHDLGRRLVCSNPPLLLGLQRYVRRWMSDPEMLDVLFHSGAFARRGELEREGVHHMNLLRRKPNDPLADIPEMAYIASPIKARFKRNPHNEGQAEPAGAEDASAELAECLAGARLVSTASAKLSYLLDAIADNQHSEKILVFYESENVAYWIAGFLEILQVPHLIYAKSLSVARRAQYVASFNESPHFRVMLMDLTQAAFGLDMRTASRIYFINPVLNPQVEAQAIGRIRRISQNKAVTVETLVLRGTLEEAIVERRKDMTKAEHRNCKSVLDDGPLFEWFRNARLMPLPDGHWLDDPAQMAPLRTPLPLFGHGAGRVVHPDEDLVARKIVNEDGTATAGMKRPLSVVSGGEGGVGESSRDSSRERRRREESPMTKRRVGRMRVQFAA</sequence>
<keyword evidence="2" id="KW-0378">Hydrolase</keyword>
<keyword evidence="3" id="KW-0067">ATP-binding</keyword>
<keyword evidence="1" id="KW-0547">Nucleotide-binding</keyword>
<dbReference type="InterPro" id="IPR014001">
    <property type="entry name" value="Helicase_ATP-bd"/>
</dbReference>
<dbReference type="AlphaFoldDB" id="A0A0C4E6U4"/>
<reference evidence="6" key="2">
    <citation type="submission" date="2010-05" db="EMBL/GenBank/DDBJ databases">
        <title>The Genome Sequence of Magnaporthe poae strain ATCC 64411.</title>
        <authorList>
            <consortium name="The Broad Institute Genome Sequencing Platform"/>
            <consortium name="Broad Institute Genome Sequencing Center for Infectious Disease"/>
            <person name="Ma L.-J."/>
            <person name="Dead R."/>
            <person name="Young S."/>
            <person name="Zeng Q."/>
            <person name="Koehrsen M."/>
            <person name="Alvarado L."/>
            <person name="Berlin A."/>
            <person name="Chapman S.B."/>
            <person name="Chen Z."/>
            <person name="Freedman E."/>
            <person name="Gellesch M."/>
            <person name="Goldberg J."/>
            <person name="Griggs A."/>
            <person name="Gujja S."/>
            <person name="Heilman E.R."/>
            <person name="Heiman D."/>
            <person name="Hepburn T."/>
            <person name="Howarth C."/>
            <person name="Jen D."/>
            <person name="Larson L."/>
            <person name="Mehta T."/>
            <person name="Neiman D."/>
            <person name="Pearson M."/>
            <person name="Roberts A."/>
            <person name="Saif S."/>
            <person name="Shea T."/>
            <person name="Shenoy N."/>
            <person name="Sisk P."/>
            <person name="Stolte C."/>
            <person name="Sykes S."/>
            <person name="Walk T."/>
            <person name="White J."/>
            <person name="Yandava C."/>
            <person name="Haas B."/>
            <person name="Nusbaum C."/>
            <person name="Birren B."/>
        </authorList>
    </citation>
    <scope>NUCLEOTIDE SEQUENCE</scope>
    <source>
        <strain evidence="6">ATCC 64411</strain>
    </source>
</reference>
<evidence type="ECO:0000256" key="3">
    <source>
        <dbReference type="ARBA" id="ARBA00022840"/>
    </source>
</evidence>
<evidence type="ECO:0000259" key="5">
    <source>
        <dbReference type="PROSITE" id="PS51194"/>
    </source>
</evidence>
<reference evidence="6" key="3">
    <citation type="submission" date="2011-03" db="EMBL/GenBank/DDBJ databases">
        <title>Annotation of Magnaporthe poae ATCC 64411.</title>
        <authorList>
            <person name="Ma L.-J."/>
            <person name="Dead R."/>
            <person name="Young S.K."/>
            <person name="Zeng Q."/>
            <person name="Gargeya S."/>
            <person name="Fitzgerald M."/>
            <person name="Haas B."/>
            <person name="Abouelleil A."/>
            <person name="Alvarado L."/>
            <person name="Arachchi H.M."/>
            <person name="Berlin A."/>
            <person name="Brown A."/>
            <person name="Chapman S.B."/>
            <person name="Chen Z."/>
            <person name="Dunbar C."/>
            <person name="Freedman E."/>
            <person name="Gearin G."/>
            <person name="Gellesch M."/>
            <person name="Goldberg J."/>
            <person name="Griggs A."/>
            <person name="Gujja S."/>
            <person name="Heiman D."/>
            <person name="Howarth C."/>
            <person name="Larson L."/>
            <person name="Lui A."/>
            <person name="MacDonald P.J.P."/>
            <person name="Mehta T."/>
            <person name="Montmayeur A."/>
            <person name="Murphy C."/>
            <person name="Neiman D."/>
            <person name="Pearson M."/>
            <person name="Priest M."/>
            <person name="Roberts A."/>
            <person name="Saif S."/>
            <person name="Shea T."/>
            <person name="Shenoy N."/>
            <person name="Sisk P."/>
            <person name="Stolte C."/>
            <person name="Sykes S."/>
            <person name="Yandava C."/>
            <person name="Wortman J."/>
            <person name="Nusbaum C."/>
            <person name="Birren B."/>
        </authorList>
    </citation>
    <scope>NUCLEOTIDE SEQUENCE</scope>
    <source>
        <strain evidence="6">ATCC 64411</strain>
    </source>
</reference>
<dbReference type="STRING" id="644358.A0A0C4E6U4"/>
<name>A0A0C4E6U4_MAGP6</name>
<dbReference type="EnsemblFungi" id="MAPG_08241T0">
    <property type="protein sequence ID" value="MAPG_08241T0"/>
    <property type="gene ID" value="MAPG_08241"/>
</dbReference>
<dbReference type="PROSITE" id="PS51194">
    <property type="entry name" value="HELICASE_CTER"/>
    <property type="match status" value="1"/>
</dbReference>
<dbReference type="EMBL" id="ADBL01001990">
    <property type="status" value="NOT_ANNOTATED_CDS"/>
    <property type="molecule type" value="Genomic_DNA"/>
</dbReference>
<dbReference type="InterPro" id="IPR000330">
    <property type="entry name" value="SNF2_N"/>
</dbReference>
<dbReference type="InterPro" id="IPR038718">
    <property type="entry name" value="SNF2-like_sf"/>
</dbReference>
<dbReference type="SUPFAM" id="SSF52540">
    <property type="entry name" value="P-loop containing nucleoside triphosphate hydrolases"/>
    <property type="match status" value="2"/>
</dbReference>
<dbReference type="GO" id="GO:0005524">
    <property type="term" value="F:ATP binding"/>
    <property type="evidence" value="ECO:0007669"/>
    <property type="project" value="UniProtKB-KW"/>
</dbReference>
<protein>
    <recommendedName>
        <fullName evidence="5">Helicase C-terminal domain-containing protein</fullName>
    </recommendedName>
</protein>
<organism evidence="7 8">
    <name type="scientific">Magnaporthiopsis poae (strain ATCC 64411 / 73-15)</name>
    <name type="common">Kentucky bluegrass fungus</name>
    <name type="synonym">Magnaporthe poae</name>
    <dbReference type="NCBI Taxonomy" id="644358"/>
    <lineage>
        <taxon>Eukaryota</taxon>
        <taxon>Fungi</taxon>
        <taxon>Dikarya</taxon>
        <taxon>Ascomycota</taxon>
        <taxon>Pezizomycotina</taxon>
        <taxon>Sordariomycetes</taxon>
        <taxon>Sordariomycetidae</taxon>
        <taxon>Magnaporthales</taxon>
        <taxon>Magnaporthaceae</taxon>
        <taxon>Magnaporthiopsis</taxon>
    </lineage>
</organism>
<dbReference type="Gene3D" id="3.40.50.10810">
    <property type="entry name" value="Tandem AAA-ATPase domain"/>
    <property type="match status" value="2"/>
</dbReference>
<feature type="compositionally biased region" description="Polar residues" evidence="4">
    <location>
        <begin position="150"/>
        <end position="161"/>
    </location>
</feature>
<dbReference type="OrthoDB" id="2801544at2759"/>
<dbReference type="PANTHER" id="PTHR45626">
    <property type="entry name" value="TRANSCRIPTION TERMINATION FACTOR 2-RELATED"/>
    <property type="match status" value="1"/>
</dbReference>
<dbReference type="GO" id="GO:0016787">
    <property type="term" value="F:hydrolase activity"/>
    <property type="evidence" value="ECO:0007669"/>
    <property type="project" value="UniProtKB-KW"/>
</dbReference>
<reference evidence="7" key="5">
    <citation type="submission" date="2015-06" db="UniProtKB">
        <authorList>
            <consortium name="EnsemblFungi"/>
        </authorList>
    </citation>
    <scope>IDENTIFICATION</scope>
    <source>
        <strain evidence="7">ATCC 64411</strain>
    </source>
</reference>
<evidence type="ECO:0000256" key="2">
    <source>
        <dbReference type="ARBA" id="ARBA00022801"/>
    </source>
</evidence>
<proteinExistence type="predicted"/>
<dbReference type="GO" id="GO:0008094">
    <property type="term" value="F:ATP-dependent activity, acting on DNA"/>
    <property type="evidence" value="ECO:0007669"/>
    <property type="project" value="TreeGrafter"/>
</dbReference>
<evidence type="ECO:0000256" key="1">
    <source>
        <dbReference type="ARBA" id="ARBA00022741"/>
    </source>
</evidence>
<dbReference type="Gene3D" id="3.40.50.300">
    <property type="entry name" value="P-loop containing nucleotide triphosphate hydrolases"/>
    <property type="match status" value="1"/>
</dbReference>
<dbReference type="InterPro" id="IPR001650">
    <property type="entry name" value="Helicase_C-like"/>
</dbReference>
<dbReference type="InterPro" id="IPR049730">
    <property type="entry name" value="SNF2/RAD54-like_C"/>
</dbReference>
<dbReference type="VEuPathDB" id="FungiDB:MAPG_08241"/>
<reference evidence="8" key="1">
    <citation type="submission" date="2010-05" db="EMBL/GenBank/DDBJ databases">
        <title>The genome sequence of Magnaporthe poae strain ATCC 64411.</title>
        <authorList>
            <person name="Ma L.-J."/>
            <person name="Dead R."/>
            <person name="Young S."/>
            <person name="Zeng Q."/>
            <person name="Koehrsen M."/>
            <person name="Alvarado L."/>
            <person name="Berlin A."/>
            <person name="Chapman S.B."/>
            <person name="Chen Z."/>
            <person name="Freedman E."/>
            <person name="Gellesch M."/>
            <person name="Goldberg J."/>
            <person name="Griggs A."/>
            <person name="Gujja S."/>
            <person name="Heilman E.R."/>
            <person name="Heiman D."/>
            <person name="Hepburn T."/>
            <person name="Howarth C."/>
            <person name="Jen D."/>
            <person name="Larson L."/>
            <person name="Mehta T."/>
            <person name="Neiman D."/>
            <person name="Pearson M."/>
            <person name="Roberts A."/>
            <person name="Saif S."/>
            <person name="Shea T."/>
            <person name="Shenoy N."/>
            <person name="Sisk P."/>
            <person name="Stolte C."/>
            <person name="Sykes S."/>
            <person name="Walk T."/>
            <person name="White J."/>
            <person name="Yandava C."/>
            <person name="Haas B."/>
            <person name="Nusbaum C."/>
            <person name="Birren B."/>
        </authorList>
    </citation>
    <scope>NUCLEOTIDE SEQUENCE [LARGE SCALE GENOMIC DNA]</scope>
    <source>
        <strain evidence="8">ATCC 64411 / 73-15</strain>
    </source>
</reference>
<dbReference type="GO" id="GO:0006281">
    <property type="term" value="P:DNA repair"/>
    <property type="evidence" value="ECO:0007669"/>
    <property type="project" value="TreeGrafter"/>
</dbReference>
<accession>A0A0C4E6U4</accession>
<evidence type="ECO:0000313" key="6">
    <source>
        <dbReference type="EMBL" id="KLU89267.1"/>
    </source>
</evidence>
<dbReference type="OMA" id="NLVDHWL"/>
<evidence type="ECO:0000313" key="7">
    <source>
        <dbReference type="EnsemblFungi" id="MAPG_08241T0"/>
    </source>
</evidence>
<dbReference type="Proteomes" id="UP000011715">
    <property type="component" value="Unassembled WGS sequence"/>
</dbReference>
<dbReference type="CDD" id="cd18793">
    <property type="entry name" value="SF2_C_SNF"/>
    <property type="match status" value="1"/>
</dbReference>
<evidence type="ECO:0000256" key="4">
    <source>
        <dbReference type="SAM" id="MobiDB-lite"/>
    </source>
</evidence>
<dbReference type="Pfam" id="PF00176">
    <property type="entry name" value="SNF2-rel_dom"/>
    <property type="match status" value="1"/>
</dbReference>
<evidence type="ECO:0000313" key="8">
    <source>
        <dbReference type="Proteomes" id="UP000011715"/>
    </source>
</evidence>
<dbReference type="InterPro" id="IPR027417">
    <property type="entry name" value="P-loop_NTPase"/>
</dbReference>
<feature type="region of interest" description="Disordered" evidence="4">
    <location>
        <begin position="1118"/>
        <end position="1169"/>
    </location>
</feature>
<feature type="compositionally biased region" description="Basic and acidic residues" evidence="4">
    <location>
        <begin position="1139"/>
        <end position="1155"/>
    </location>
</feature>
<dbReference type="PANTHER" id="PTHR45626:SF51">
    <property type="entry name" value="SNF2-RELATED DOMAIN-CONTAINING PROTEIN"/>
    <property type="match status" value="1"/>
</dbReference>
<dbReference type="EMBL" id="GL876972">
    <property type="protein sequence ID" value="KLU89267.1"/>
    <property type="molecule type" value="Genomic_DNA"/>
</dbReference>
<gene>
    <name evidence="6" type="ORF">MAPG_08241</name>
</gene>
<dbReference type="eggNOG" id="KOG1001">
    <property type="taxonomic scope" value="Eukaryota"/>
</dbReference>
<dbReference type="InterPro" id="IPR050628">
    <property type="entry name" value="SNF2_RAD54_helicase_TF"/>
</dbReference>